<gene>
    <name evidence="5" type="ORF">MMYC01_207914</name>
</gene>
<evidence type="ECO:0000313" key="5">
    <source>
        <dbReference type="EMBL" id="KXX74443.1"/>
    </source>
</evidence>
<reference evidence="5 6" key="1">
    <citation type="journal article" date="2016" name="Genome Announc.">
        <title>Genome Sequence of Madurella mycetomatis mm55, Isolated from a Human Mycetoma Case in Sudan.</title>
        <authorList>
            <person name="Smit S."/>
            <person name="Derks M.F."/>
            <person name="Bervoets S."/>
            <person name="Fahal A."/>
            <person name="van Leeuwen W."/>
            <person name="van Belkum A."/>
            <person name="van de Sande W.W."/>
        </authorList>
    </citation>
    <scope>NUCLEOTIDE SEQUENCE [LARGE SCALE GENOMIC DNA]</scope>
    <source>
        <strain evidence="6">mm55</strain>
    </source>
</reference>
<dbReference type="EMBL" id="LCTW02000352">
    <property type="protein sequence ID" value="KXX74443.1"/>
    <property type="molecule type" value="Genomic_DNA"/>
</dbReference>
<dbReference type="InterPro" id="IPR004045">
    <property type="entry name" value="Glutathione_S-Trfase_N"/>
</dbReference>
<dbReference type="Gene3D" id="1.20.1050.10">
    <property type="match status" value="1"/>
</dbReference>
<dbReference type="InterPro" id="IPR036282">
    <property type="entry name" value="Glutathione-S-Trfase_C_sf"/>
</dbReference>
<dbReference type="CDD" id="cd03048">
    <property type="entry name" value="GST_N_Ure2p_like"/>
    <property type="match status" value="1"/>
</dbReference>
<sequence length="295" mass="33807">MSQSLENRKPTTNQSTQRVSLLASHLPKTKNLKTEIPAYSTKMAEAKSDIHLYTAQTPNGIKISMLLEELGLPYKVTAIDLGQNTQKEPWFLEINPNGRIPALTDTFTDGSPIRLFESGSIMQYLVDRYDTEHKVSYPRGTREYWEVNNWLFWQMGGLGPMQGQSNHFTRYAPVKIEYGINRYQNETRRLYRVMETQLSKSKSGYLVGEKCTIADLACWGWVAASNWAGVRLDDFPHLNAWVDRILARPASEKGRHVPKKHTALDNRHKTEDEMDKEAEQTRSWVQQGMAAEAKK</sequence>
<dbReference type="PROSITE" id="PS50404">
    <property type="entry name" value="GST_NTER"/>
    <property type="match status" value="1"/>
</dbReference>
<dbReference type="VEuPathDB" id="FungiDB:MMYC01_207914"/>
<feature type="region of interest" description="Disordered" evidence="2">
    <location>
        <begin position="252"/>
        <end position="295"/>
    </location>
</feature>
<dbReference type="SUPFAM" id="SSF47616">
    <property type="entry name" value="GST C-terminal domain-like"/>
    <property type="match status" value="1"/>
</dbReference>
<dbReference type="SFLD" id="SFLDG01151">
    <property type="entry name" value="Main.2:_Nu-like"/>
    <property type="match status" value="1"/>
</dbReference>
<feature type="compositionally biased region" description="Basic and acidic residues" evidence="2">
    <location>
        <begin position="262"/>
        <end position="271"/>
    </location>
</feature>
<dbReference type="CDD" id="cd10291">
    <property type="entry name" value="GST_C_YfcG_like"/>
    <property type="match status" value="1"/>
</dbReference>
<dbReference type="InterPro" id="IPR004046">
    <property type="entry name" value="GST_C"/>
</dbReference>
<comment type="caution">
    <text evidence="5">The sequence shown here is derived from an EMBL/GenBank/DDBJ whole genome shotgun (WGS) entry which is preliminary data.</text>
</comment>
<evidence type="ECO:0000256" key="2">
    <source>
        <dbReference type="SAM" id="MobiDB-lite"/>
    </source>
</evidence>
<dbReference type="InterPro" id="IPR010987">
    <property type="entry name" value="Glutathione-S-Trfase_C-like"/>
</dbReference>
<proteinExistence type="inferred from homology"/>
<dbReference type="STRING" id="100816.A0A175VST6"/>
<keyword evidence="6" id="KW-1185">Reference proteome</keyword>
<organism evidence="5 6">
    <name type="scientific">Madurella mycetomatis</name>
    <dbReference type="NCBI Taxonomy" id="100816"/>
    <lineage>
        <taxon>Eukaryota</taxon>
        <taxon>Fungi</taxon>
        <taxon>Dikarya</taxon>
        <taxon>Ascomycota</taxon>
        <taxon>Pezizomycotina</taxon>
        <taxon>Sordariomycetes</taxon>
        <taxon>Sordariomycetidae</taxon>
        <taxon>Sordariales</taxon>
        <taxon>Sordariales incertae sedis</taxon>
        <taxon>Madurella</taxon>
    </lineage>
</organism>
<dbReference type="Proteomes" id="UP000078237">
    <property type="component" value="Unassembled WGS sequence"/>
</dbReference>
<dbReference type="PROSITE" id="PS50405">
    <property type="entry name" value="GST_CTER"/>
    <property type="match status" value="1"/>
</dbReference>
<feature type="domain" description="GST C-terminal" evidence="4">
    <location>
        <begin position="140"/>
        <end position="272"/>
    </location>
</feature>
<dbReference type="InterPro" id="IPR036249">
    <property type="entry name" value="Thioredoxin-like_sf"/>
</dbReference>
<dbReference type="SFLD" id="SFLDG00358">
    <property type="entry name" value="Main_(cytGST)"/>
    <property type="match status" value="1"/>
</dbReference>
<dbReference type="SUPFAM" id="SSF52833">
    <property type="entry name" value="Thioredoxin-like"/>
    <property type="match status" value="1"/>
</dbReference>
<dbReference type="SFLD" id="SFLDS00019">
    <property type="entry name" value="Glutathione_Transferase_(cytos"/>
    <property type="match status" value="1"/>
</dbReference>
<evidence type="ECO:0000259" key="4">
    <source>
        <dbReference type="PROSITE" id="PS50405"/>
    </source>
</evidence>
<feature type="domain" description="GST N-terminal" evidence="3">
    <location>
        <begin position="47"/>
        <end position="133"/>
    </location>
</feature>
<dbReference type="InterPro" id="IPR040079">
    <property type="entry name" value="Glutathione_S-Trfase"/>
</dbReference>
<dbReference type="Pfam" id="PF02798">
    <property type="entry name" value="GST_N"/>
    <property type="match status" value="1"/>
</dbReference>
<dbReference type="OrthoDB" id="422574at2759"/>
<protein>
    <submittedName>
        <fullName evidence="5">Disulfide-bond oxidoreductase YfcG</fullName>
    </submittedName>
</protein>
<accession>A0A175VST6</accession>
<evidence type="ECO:0000313" key="6">
    <source>
        <dbReference type="Proteomes" id="UP000078237"/>
    </source>
</evidence>
<dbReference type="Pfam" id="PF14497">
    <property type="entry name" value="GST_C_3"/>
    <property type="match status" value="1"/>
</dbReference>
<evidence type="ECO:0000259" key="3">
    <source>
        <dbReference type="PROSITE" id="PS50404"/>
    </source>
</evidence>
<dbReference type="AlphaFoldDB" id="A0A175VST6"/>
<name>A0A175VST6_9PEZI</name>
<dbReference type="PANTHER" id="PTHR44051:SF8">
    <property type="entry name" value="GLUTATHIONE S-TRANSFERASE GSTA"/>
    <property type="match status" value="1"/>
</dbReference>
<dbReference type="FunFam" id="3.40.30.10:FF:000172">
    <property type="entry name" value="Glutathione S-transferase GstA"/>
    <property type="match status" value="1"/>
</dbReference>
<dbReference type="PANTHER" id="PTHR44051">
    <property type="entry name" value="GLUTATHIONE S-TRANSFERASE-RELATED"/>
    <property type="match status" value="1"/>
</dbReference>
<evidence type="ECO:0000256" key="1">
    <source>
        <dbReference type="ARBA" id="ARBA00007409"/>
    </source>
</evidence>
<dbReference type="Gene3D" id="3.40.30.10">
    <property type="entry name" value="Glutaredoxin"/>
    <property type="match status" value="1"/>
</dbReference>
<comment type="similarity">
    <text evidence="1">Belongs to the GST superfamily.</text>
</comment>